<evidence type="ECO:0000313" key="2">
    <source>
        <dbReference type="EMBL" id="RNE95935.1"/>
    </source>
</evidence>
<name>A0A3R7N3Q4_9TRYP</name>
<dbReference type="RefSeq" id="XP_029223203.1">
    <property type="nucleotide sequence ID" value="XM_029377032.1"/>
</dbReference>
<feature type="compositionally biased region" description="Basic and acidic residues" evidence="1">
    <location>
        <begin position="10"/>
        <end position="21"/>
    </location>
</feature>
<gene>
    <name evidence="2" type="ORF">Tco025E_10251</name>
</gene>
<evidence type="ECO:0000256" key="1">
    <source>
        <dbReference type="SAM" id="MobiDB-lite"/>
    </source>
</evidence>
<proteinExistence type="predicted"/>
<reference evidence="2 3" key="1">
    <citation type="journal article" date="2018" name="BMC Genomics">
        <title>Genomic comparison of Trypanosoma conorhini and Trypanosoma rangeli to Trypanosoma cruzi strains of high and low virulence.</title>
        <authorList>
            <person name="Bradwell K.R."/>
            <person name="Koparde V.N."/>
            <person name="Matveyev A.V."/>
            <person name="Serrano M.G."/>
            <person name="Alves J.M."/>
            <person name="Parikh H."/>
            <person name="Huang B."/>
            <person name="Lee V."/>
            <person name="Espinosa-Alvarez O."/>
            <person name="Ortiz P.A."/>
            <person name="Costa-Martins A.G."/>
            <person name="Teixeira M.M."/>
            <person name="Buck G.A."/>
        </authorList>
    </citation>
    <scope>NUCLEOTIDE SEQUENCE [LARGE SCALE GENOMIC DNA]</scope>
    <source>
        <strain evidence="2 3">025E</strain>
    </source>
</reference>
<feature type="region of interest" description="Disordered" evidence="1">
    <location>
        <begin position="1"/>
        <end position="29"/>
    </location>
</feature>
<dbReference type="AlphaFoldDB" id="A0A3R7N3Q4"/>
<dbReference type="Proteomes" id="UP000284403">
    <property type="component" value="Unassembled WGS sequence"/>
</dbReference>
<protein>
    <submittedName>
        <fullName evidence="2">Uncharacterized protein</fullName>
    </submittedName>
</protein>
<accession>A0A3R7N3Q4</accession>
<sequence>MGGANRGQAKRHELPGQERRGGGACLEGARGRPLGGQAGRWRMAGEHMCFVGAGFHGGSSAVAGVWSAWTRLKLPCGRSTACPLCIALCAPLNKRGRAKLRPTDWRNISEREEWSVVRRSSPRRAVKSSGTEQWTRWRQRWKQRGLLRLARRLKDAPFPCSSGKVCCQRVLGLGCRGCDAEENEGAEANAATWATAAACCK</sequence>
<evidence type="ECO:0000313" key="3">
    <source>
        <dbReference type="Proteomes" id="UP000284403"/>
    </source>
</evidence>
<dbReference type="GeneID" id="40323862"/>
<keyword evidence="3" id="KW-1185">Reference proteome</keyword>
<dbReference type="EMBL" id="MKKU01001345">
    <property type="protein sequence ID" value="RNE95935.1"/>
    <property type="molecule type" value="Genomic_DNA"/>
</dbReference>
<comment type="caution">
    <text evidence="2">The sequence shown here is derived from an EMBL/GenBank/DDBJ whole genome shotgun (WGS) entry which is preliminary data.</text>
</comment>
<organism evidence="2 3">
    <name type="scientific">Trypanosoma conorhini</name>
    <dbReference type="NCBI Taxonomy" id="83891"/>
    <lineage>
        <taxon>Eukaryota</taxon>
        <taxon>Discoba</taxon>
        <taxon>Euglenozoa</taxon>
        <taxon>Kinetoplastea</taxon>
        <taxon>Metakinetoplastina</taxon>
        <taxon>Trypanosomatida</taxon>
        <taxon>Trypanosomatidae</taxon>
        <taxon>Trypanosoma</taxon>
    </lineage>
</organism>